<dbReference type="SUPFAM" id="SSF159888">
    <property type="entry name" value="YdhG-like"/>
    <property type="match status" value="1"/>
</dbReference>
<feature type="domain" description="YdhG-like" evidence="1">
    <location>
        <begin position="21"/>
        <end position="112"/>
    </location>
</feature>
<reference evidence="2 3" key="1">
    <citation type="submission" date="2016-10" db="EMBL/GenBank/DDBJ databases">
        <authorList>
            <person name="de Groot N.N."/>
        </authorList>
    </citation>
    <scope>NUCLEOTIDE SEQUENCE [LARGE SCALE GENOMIC DNA]</scope>
    <source>
        <strain evidence="2 3">CGMCC 1.11147</strain>
    </source>
</reference>
<proteinExistence type="predicted"/>
<dbReference type="OrthoDB" id="3236524at2"/>
<accession>A0A1H0DVG2</accession>
<dbReference type="Proteomes" id="UP000199004">
    <property type="component" value="Unassembled WGS sequence"/>
</dbReference>
<evidence type="ECO:0000313" key="3">
    <source>
        <dbReference type="Proteomes" id="UP000199004"/>
    </source>
</evidence>
<dbReference type="STRING" id="1005944.SAMN05192576_2678"/>
<organism evidence="2 3">
    <name type="scientific">Nocardioides szechwanensis</name>
    <dbReference type="NCBI Taxonomy" id="1005944"/>
    <lineage>
        <taxon>Bacteria</taxon>
        <taxon>Bacillati</taxon>
        <taxon>Actinomycetota</taxon>
        <taxon>Actinomycetes</taxon>
        <taxon>Propionibacteriales</taxon>
        <taxon>Nocardioidaceae</taxon>
        <taxon>Nocardioides</taxon>
    </lineage>
</organism>
<sequence length="121" mass="12939">MAQKFSTIDEYVGSLAPDSGAAVQRVRDLAHEELPGLGETIAYNMPTFERDGRPVLHVGGWKTHLAIYPEPSAPAEDAGLVLDLAPYASGKGTLRFPLSRPLDEQLLRRTLRALGAAAATG</sequence>
<dbReference type="Gene3D" id="3.90.1150.200">
    <property type="match status" value="1"/>
</dbReference>
<evidence type="ECO:0000259" key="1">
    <source>
        <dbReference type="Pfam" id="PF08818"/>
    </source>
</evidence>
<name>A0A1H0DVG2_9ACTN</name>
<protein>
    <submittedName>
        <fullName evidence="2">Uncharacterized conserved protein YdhG, YjbR/CyaY-like superfamily, DUF1801 family</fullName>
    </submittedName>
</protein>
<keyword evidence="3" id="KW-1185">Reference proteome</keyword>
<dbReference type="RefSeq" id="WP_091025309.1">
    <property type="nucleotide sequence ID" value="NZ_BKAE01000013.1"/>
</dbReference>
<dbReference type="EMBL" id="FNIC01000004">
    <property type="protein sequence ID" value="SDN74023.1"/>
    <property type="molecule type" value="Genomic_DNA"/>
</dbReference>
<dbReference type="Pfam" id="PF08818">
    <property type="entry name" value="DUF1801"/>
    <property type="match status" value="1"/>
</dbReference>
<gene>
    <name evidence="2" type="ORF">SAMN05192576_2678</name>
</gene>
<dbReference type="InterPro" id="IPR014922">
    <property type="entry name" value="YdhG-like"/>
</dbReference>
<dbReference type="AlphaFoldDB" id="A0A1H0DVG2"/>
<evidence type="ECO:0000313" key="2">
    <source>
        <dbReference type="EMBL" id="SDN74023.1"/>
    </source>
</evidence>